<evidence type="ECO:0000259" key="7">
    <source>
        <dbReference type="Pfam" id="PF12537"/>
    </source>
</evidence>
<evidence type="ECO:0000256" key="3">
    <source>
        <dbReference type="ARBA" id="ARBA00022989"/>
    </source>
</evidence>
<evidence type="ECO:0000313" key="8">
    <source>
        <dbReference type="EMBL" id="CAE0267702.1"/>
    </source>
</evidence>
<comment type="subcellular location">
    <subcellularLocation>
        <location evidence="1">Membrane</location>
        <topology evidence="1">Multi-pass membrane protein</topology>
    </subcellularLocation>
</comment>
<feature type="transmembrane region" description="Helical" evidence="5">
    <location>
        <begin position="221"/>
        <end position="240"/>
    </location>
</feature>
<sequence>MAITSAFGAVNSPRTYMFYFLRQTNDQDIRLLEKRLMETTDIITRKKRQLAVEVKQTPNDVGIFWKRLGRGFAHFFGGQDDTSKLEEIRSLEDMARAIFEELTEQKEEIKRIEFYKTPLGKLNNWLGYFFSVYCIYKVVMASKNVIMNDVAKTDPVSKWMERLLRYGPTWLVFDVVFWSQTISFVLVGVMIFTSLRGFLNLWVKIFQIRNVGYSMRYANNAVLFITWIMGLYFTSSILLLRMNLPQQYRQAVTAALGNIHFRFYHQWFDFLFMVSALVFVTIFVVLHKATAPTKGLASDDVMIPLPR</sequence>
<keyword evidence="4 5" id="KW-0472">Membrane</keyword>
<feature type="domain" description="Golgi pH regulator conserved" evidence="7">
    <location>
        <begin position="1"/>
        <end position="50"/>
    </location>
</feature>
<accession>A0A7S3GIX3</accession>
<feature type="transmembrane region" description="Helical" evidence="5">
    <location>
        <begin position="170"/>
        <end position="192"/>
    </location>
</feature>
<evidence type="ECO:0000259" key="6">
    <source>
        <dbReference type="Pfam" id="PF12430"/>
    </source>
</evidence>
<evidence type="ECO:0000256" key="5">
    <source>
        <dbReference type="SAM" id="Phobius"/>
    </source>
</evidence>
<dbReference type="EMBL" id="HBIB01045804">
    <property type="protein sequence ID" value="CAE0267702.1"/>
    <property type="molecule type" value="Transcribed_RNA"/>
</dbReference>
<dbReference type="PANTHER" id="PTHR15948">
    <property type="entry name" value="G-PROTEIN COUPLED RECEPTOR 89-RELATED"/>
    <property type="match status" value="1"/>
</dbReference>
<organism evidence="8">
    <name type="scientific">Palpitomonas bilix</name>
    <dbReference type="NCBI Taxonomy" id="652834"/>
    <lineage>
        <taxon>Eukaryota</taxon>
        <taxon>Eukaryota incertae sedis</taxon>
    </lineage>
</organism>
<gene>
    <name evidence="8" type="ORF">PBIL07802_LOCUS30048</name>
</gene>
<dbReference type="Pfam" id="PF12537">
    <property type="entry name" value="GPHR_N"/>
    <property type="match status" value="1"/>
</dbReference>
<dbReference type="AlphaFoldDB" id="A0A7S3GIX3"/>
<proteinExistence type="predicted"/>
<keyword evidence="2 5" id="KW-0812">Transmembrane</keyword>
<protein>
    <recommendedName>
        <fullName evidence="9">Abscisic acid G-protein coupled receptor-like domain-containing protein</fullName>
    </recommendedName>
</protein>
<evidence type="ECO:0000256" key="1">
    <source>
        <dbReference type="ARBA" id="ARBA00004141"/>
    </source>
</evidence>
<feature type="domain" description="Abscisic acid G-protein coupled receptor-like" evidence="6">
    <location>
        <begin position="116"/>
        <end position="287"/>
    </location>
</feature>
<reference evidence="8" key="1">
    <citation type="submission" date="2021-01" db="EMBL/GenBank/DDBJ databases">
        <authorList>
            <person name="Corre E."/>
            <person name="Pelletier E."/>
            <person name="Niang G."/>
            <person name="Scheremetjew M."/>
            <person name="Finn R."/>
            <person name="Kale V."/>
            <person name="Holt S."/>
            <person name="Cochrane G."/>
            <person name="Meng A."/>
            <person name="Brown T."/>
            <person name="Cohen L."/>
        </authorList>
    </citation>
    <scope>NUCLEOTIDE SEQUENCE</scope>
    <source>
        <strain evidence="8">NIES-2562</strain>
    </source>
</reference>
<feature type="transmembrane region" description="Helical" evidence="5">
    <location>
        <begin position="267"/>
        <end position="286"/>
    </location>
</feature>
<dbReference type="InterPro" id="IPR025969">
    <property type="entry name" value="ABA_GPCR_dom"/>
</dbReference>
<evidence type="ECO:0000256" key="2">
    <source>
        <dbReference type="ARBA" id="ARBA00022692"/>
    </source>
</evidence>
<evidence type="ECO:0008006" key="9">
    <source>
        <dbReference type="Google" id="ProtNLM"/>
    </source>
</evidence>
<dbReference type="Pfam" id="PF12430">
    <property type="entry name" value="ABA_GPCR"/>
    <property type="match status" value="1"/>
</dbReference>
<name>A0A7S3GIX3_9EUKA</name>
<dbReference type="PANTHER" id="PTHR15948:SF0">
    <property type="entry name" value="GOLGI PH REGULATOR A-RELATED"/>
    <property type="match status" value="1"/>
</dbReference>
<evidence type="ECO:0000256" key="4">
    <source>
        <dbReference type="ARBA" id="ARBA00023136"/>
    </source>
</evidence>
<dbReference type="GO" id="GO:0016020">
    <property type="term" value="C:membrane"/>
    <property type="evidence" value="ECO:0007669"/>
    <property type="project" value="UniProtKB-SubCell"/>
</dbReference>
<dbReference type="InterPro" id="IPR022535">
    <property type="entry name" value="Golgi_pH-regulator_cons_dom"/>
</dbReference>
<dbReference type="InterPro" id="IPR015672">
    <property type="entry name" value="GPHR/GTG"/>
</dbReference>
<keyword evidence="3 5" id="KW-1133">Transmembrane helix</keyword>